<evidence type="ECO:0000256" key="3">
    <source>
        <dbReference type="ARBA" id="ARBA00022529"/>
    </source>
</evidence>
<feature type="chain" id="PRO_5007499717" description="lysozyme" evidence="10">
    <location>
        <begin position="17"/>
        <end position="156"/>
    </location>
</feature>
<dbReference type="AlphaFoldDB" id="A0A142LTL8"/>
<keyword evidence="7 9" id="KW-1015">Disulfide bond</keyword>
<feature type="disulfide bond" evidence="9">
    <location>
        <begin position="32"/>
        <end position="39"/>
    </location>
</feature>
<evidence type="ECO:0000256" key="4">
    <source>
        <dbReference type="ARBA" id="ARBA00022638"/>
    </source>
</evidence>
<name>A0A142LTL8_RUDPH</name>
<dbReference type="GO" id="GO:0031640">
    <property type="term" value="P:killing of cells of another organism"/>
    <property type="evidence" value="ECO:0007669"/>
    <property type="project" value="UniProtKB-KW"/>
</dbReference>
<evidence type="ECO:0000256" key="5">
    <source>
        <dbReference type="ARBA" id="ARBA00022801"/>
    </source>
</evidence>
<evidence type="ECO:0000256" key="9">
    <source>
        <dbReference type="PIRSR" id="PIRSR608597-3"/>
    </source>
</evidence>
<sequence length="156" mass="17779">MLGVFVFSVLLNMAMSGVIENPVSLMCLNCMCKVATTSCTDVGCNHDREGIACGYYQIHYGYYIDCYKPVPDSGCRGLSEQECWMKCSRDKPCAERCIQSYMLRYRNKNGAGSDCENYVRLHAGGPYGAAKWNQSWYNRTSYYWNYARAYGCVWNS</sequence>
<feature type="disulfide bond" evidence="9">
    <location>
        <begin position="30"/>
        <end position="152"/>
    </location>
</feature>
<dbReference type="EC" id="3.2.1.17" evidence="2"/>
<dbReference type="PROSITE" id="PS51909">
    <property type="entry name" value="LYSOZYME_I"/>
    <property type="match status" value="1"/>
</dbReference>
<organism evidence="11">
    <name type="scientific">Ruditapes philippinarum</name>
    <name type="common">Japanese carpet shell</name>
    <name type="synonym">Venerupis philippinarum</name>
    <dbReference type="NCBI Taxonomy" id="129788"/>
    <lineage>
        <taxon>Eukaryota</taxon>
        <taxon>Metazoa</taxon>
        <taxon>Spiralia</taxon>
        <taxon>Lophotrochozoa</taxon>
        <taxon>Mollusca</taxon>
        <taxon>Bivalvia</taxon>
        <taxon>Autobranchia</taxon>
        <taxon>Heteroconchia</taxon>
        <taxon>Euheterodonta</taxon>
        <taxon>Imparidentia</taxon>
        <taxon>Neoheterodontei</taxon>
        <taxon>Venerida</taxon>
        <taxon>Veneroidea</taxon>
        <taxon>Veneridae</taxon>
        <taxon>Ruditapes</taxon>
    </lineage>
</organism>
<dbReference type="GO" id="GO:0003796">
    <property type="term" value="F:lysozyme activity"/>
    <property type="evidence" value="ECO:0007669"/>
    <property type="project" value="UniProtKB-EC"/>
</dbReference>
<evidence type="ECO:0000256" key="7">
    <source>
        <dbReference type="ARBA" id="ARBA00023157"/>
    </source>
</evidence>
<evidence type="ECO:0000256" key="6">
    <source>
        <dbReference type="ARBA" id="ARBA00023022"/>
    </source>
</evidence>
<evidence type="ECO:0000256" key="8">
    <source>
        <dbReference type="ARBA" id="ARBA00023295"/>
    </source>
</evidence>
<dbReference type="InterPro" id="IPR023346">
    <property type="entry name" value="Lysozyme-like_dom_sf"/>
</dbReference>
<feature type="disulfide bond" evidence="9">
    <location>
        <begin position="44"/>
        <end position="53"/>
    </location>
</feature>
<dbReference type="InterPro" id="IPR008597">
    <property type="entry name" value="Invert_lysozyme"/>
</dbReference>
<comment type="catalytic activity">
    <reaction evidence="1">
        <text>Hydrolysis of (1-&gt;4)-beta-linkages between N-acetylmuramic acid and N-acetyl-D-glucosamine residues in a peptidoglycan and between N-acetyl-D-glucosamine residues in chitodextrins.</text>
        <dbReference type="EC" id="3.2.1.17"/>
    </reaction>
</comment>
<evidence type="ECO:0000256" key="10">
    <source>
        <dbReference type="SAM" id="SignalP"/>
    </source>
</evidence>
<dbReference type="SUPFAM" id="SSF53955">
    <property type="entry name" value="Lysozyme-like"/>
    <property type="match status" value="1"/>
</dbReference>
<dbReference type="PANTHER" id="PTHR11195">
    <property type="entry name" value="DESTABILASE-RELATED"/>
    <property type="match status" value="1"/>
</dbReference>
<keyword evidence="4" id="KW-0081">Bacteriolytic enzyme</keyword>
<dbReference type="Gene3D" id="1.10.530.10">
    <property type="match status" value="1"/>
</dbReference>
<protein>
    <recommendedName>
        <fullName evidence="2">lysozyme</fullName>
        <ecNumber evidence="2">3.2.1.17</ecNumber>
    </recommendedName>
</protein>
<keyword evidence="8" id="KW-0326">Glycosidase</keyword>
<feature type="disulfide bond" evidence="9">
    <location>
        <begin position="27"/>
        <end position="115"/>
    </location>
</feature>
<dbReference type="Pfam" id="PF05497">
    <property type="entry name" value="Destabilase"/>
    <property type="match status" value="1"/>
</dbReference>
<evidence type="ECO:0000313" key="11">
    <source>
        <dbReference type="EMBL" id="AMS37097.1"/>
    </source>
</evidence>
<keyword evidence="10" id="KW-0732">Signal</keyword>
<feature type="signal peptide" evidence="10">
    <location>
        <begin position="1"/>
        <end position="16"/>
    </location>
</feature>
<dbReference type="CDD" id="cd16890">
    <property type="entry name" value="lyz_i"/>
    <property type="match status" value="1"/>
</dbReference>
<proteinExistence type="evidence at transcript level"/>
<reference evidence="11" key="1">
    <citation type="submission" date="2015-12" db="EMBL/GenBank/DDBJ databases">
        <authorList>
            <person name="Shamseldin A."/>
            <person name="Moawad H."/>
            <person name="Abd El-Rahim W.M."/>
            <person name="Sadowsky M.J."/>
        </authorList>
    </citation>
    <scope>NUCLEOTIDE SEQUENCE</scope>
</reference>
<keyword evidence="3" id="KW-0929">Antimicrobial</keyword>
<dbReference type="SMR" id="A0A142LTL8"/>
<feature type="disulfide bond" evidence="9">
    <location>
        <begin position="87"/>
        <end position="93"/>
    </location>
</feature>
<keyword evidence="6" id="KW-0044">Antibiotic</keyword>
<evidence type="ECO:0000256" key="2">
    <source>
        <dbReference type="ARBA" id="ARBA00012732"/>
    </source>
</evidence>
<dbReference type="EMBL" id="KU221017">
    <property type="protein sequence ID" value="AMS37097.1"/>
    <property type="molecule type" value="mRNA"/>
</dbReference>
<dbReference type="PANTHER" id="PTHR11195:SF13">
    <property type="entry name" value="INVERTEBRATE-TYPE LYSOZYME 2-RELATED"/>
    <property type="match status" value="1"/>
</dbReference>
<feature type="disulfide bond" evidence="9">
    <location>
        <begin position="66"/>
        <end position="97"/>
    </location>
</feature>
<dbReference type="GO" id="GO:0042742">
    <property type="term" value="P:defense response to bacterium"/>
    <property type="evidence" value="ECO:0007669"/>
    <property type="project" value="UniProtKB-KW"/>
</dbReference>
<evidence type="ECO:0000256" key="1">
    <source>
        <dbReference type="ARBA" id="ARBA00000632"/>
    </source>
</evidence>
<keyword evidence="5" id="KW-0378">Hydrolase</keyword>
<accession>A0A142LTL8</accession>